<dbReference type="Pfam" id="PF02738">
    <property type="entry name" value="MoCoBD_1"/>
    <property type="match status" value="1"/>
</dbReference>
<evidence type="ECO:0000256" key="8">
    <source>
        <dbReference type="ARBA" id="ARBA00022505"/>
    </source>
</evidence>
<dbReference type="Gene3D" id="3.30.465.10">
    <property type="match status" value="2"/>
</dbReference>
<dbReference type="FunFam" id="3.30.465.10:FF:000004">
    <property type="entry name" value="Xanthine dehydrogenase/oxidase"/>
    <property type="match status" value="2"/>
</dbReference>
<dbReference type="SUPFAM" id="SSF55447">
    <property type="entry name" value="CO dehydrogenase flavoprotein C-terminal domain-like"/>
    <property type="match status" value="1"/>
</dbReference>
<dbReference type="Proteomes" id="UP000527355">
    <property type="component" value="Unassembled WGS sequence"/>
</dbReference>
<dbReference type="EMBL" id="JABWUV010000008">
    <property type="protein sequence ID" value="KAF6336123.1"/>
    <property type="molecule type" value="Genomic_DNA"/>
</dbReference>
<dbReference type="FunFam" id="3.30.365.10:FF:000025">
    <property type="entry name" value="Aldehyde oxidase 4"/>
    <property type="match status" value="1"/>
</dbReference>
<evidence type="ECO:0000256" key="15">
    <source>
        <dbReference type="ARBA" id="ARBA00023014"/>
    </source>
</evidence>
<accession>A0A7J7WFI8</accession>
<dbReference type="InterPro" id="IPR012675">
    <property type="entry name" value="Beta-grasp_dom_sf"/>
</dbReference>
<evidence type="ECO:0000256" key="1">
    <source>
        <dbReference type="ARBA" id="ARBA00001924"/>
    </source>
</evidence>
<dbReference type="GO" id="GO:0005506">
    <property type="term" value="F:iron ion binding"/>
    <property type="evidence" value="ECO:0007669"/>
    <property type="project" value="InterPro"/>
</dbReference>
<keyword evidence="9" id="KW-0285">Flavoprotein</keyword>
<dbReference type="SUPFAM" id="SSF54292">
    <property type="entry name" value="2Fe-2S ferredoxin-like"/>
    <property type="match status" value="2"/>
</dbReference>
<dbReference type="GO" id="GO:0051287">
    <property type="term" value="F:NAD binding"/>
    <property type="evidence" value="ECO:0007669"/>
    <property type="project" value="InterPro"/>
</dbReference>
<keyword evidence="11" id="KW-0479">Metal-binding</keyword>
<comment type="similarity">
    <text evidence="4">Belongs to the xanthine dehydrogenase family.</text>
</comment>
<dbReference type="FunFam" id="3.30.365.10:FF:000004">
    <property type="entry name" value="Xanthine dehydrogenase oxidase"/>
    <property type="match status" value="2"/>
</dbReference>
<evidence type="ECO:0000256" key="11">
    <source>
        <dbReference type="ARBA" id="ARBA00022723"/>
    </source>
</evidence>
<dbReference type="VEuPathDB" id="HostDB:GeneID_118669132"/>
<dbReference type="InterPro" id="IPR016208">
    <property type="entry name" value="Ald_Oxase/xanthine_DH-like"/>
</dbReference>
<dbReference type="InterPro" id="IPR036318">
    <property type="entry name" value="FAD-bd_PCMH-like_sf"/>
</dbReference>
<dbReference type="InterPro" id="IPR016169">
    <property type="entry name" value="FAD-bd_PCMH_sub2"/>
</dbReference>
<dbReference type="PANTHER" id="PTHR45444:SF3">
    <property type="entry name" value="XANTHINE DEHYDROGENASE"/>
    <property type="match status" value="1"/>
</dbReference>
<keyword evidence="14" id="KW-0408">Iron</keyword>
<dbReference type="Pfam" id="PF01315">
    <property type="entry name" value="Ald_Xan_dh_C"/>
    <property type="match status" value="1"/>
</dbReference>
<keyword evidence="8" id="KW-0500">Molybdenum</keyword>
<feature type="domain" description="2Fe-2S ferredoxin-type" evidence="18">
    <location>
        <begin position="8"/>
        <end position="95"/>
    </location>
</feature>
<keyword evidence="12" id="KW-0274">FAD</keyword>
<organism evidence="20 21">
    <name type="scientific">Myotis myotis</name>
    <name type="common">Greater mouse-eared bat</name>
    <name type="synonym">Vespertilio myotis</name>
    <dbReference type="NCBI Taxonomy" id="51298"/>
    <lineage>
        <taxon>Eukaryota</taxon>
        <taxon>Metazoa</taxon>
        <taxon>Chordata</taxon>
        <taxon>Craniata</taxon>
        <taxon>Vertebrata</taxon>
        <taxon>Euteleostomi</taxon>
        <taxon>Mammalia</taxon>
        <taxon>Eutheria</taxon>
        <taxon>Laurasiatheria</taxon>
        <taxon>Chiroptera</taxon>
        <taxon>Yangochiroptera</taxon>
        <taxon>Vespertilionidae</taxon>
        <taxon>Myotis</taxon>
    </lineage>
</organism>
<comment type="cofactor">
    <cofactor evidence="2">
        <name>FAD</name>
        <dbReference type="ChEBI" id="CHEBI:57692"/>
    </cofactor>
</comment>
<dbReference type="GO" id="GO:0051537">
    <property type="term" value="F:2 iron, 2 sulfur cluster binding"/>
    <property type="evidence" value="ECO:0007669"/>
    <property type="project" value="UniProtKB-KW"/>
</dbReference>
<dbReference type="InterPro" id="IPR036856">
    <property type="entry name" value="Ald_Oxase/Xan_DH_a/b_sf"/>
</dbReference>
<dbReference type="FunFam" id="1.10.150.120:FF:000001">
    <property type="entry name" value="Aldehyde oxidase 1"/>
    <property type="match status" value="2"/>
</dbReference>
<evidence type="ECO:0000256" key="3">
    <source>
        <dbReference type="ARBA" id="ARBA00004496"/>
    </source>
</evidence>
<dbReference type="Pfam" id="PF00941">
    <property type="entry name" value="FAD_binding_5"/>
    <property type="match status" value="2"/>
</dbReference>
<dbReference type="FunFam" id="3.30.365.10:FF:000003">
    <property type="entry name" value="Aldehyde oxidase 1"/>
    <property type="match status" value="1"/>
</dbReference>
<evidence type="ECO:0000256" key="10">
    <source>
        <dbReference type="ARBA" id="ARBA00022714"/>
    </source>
</evidence>
<name>A0A7J7WFI8_MYOMY</name>
<dbReference type="InterPro" id="IPR036884">
    <property type="entry name" value="2Fe-2S-bd_dom_sf"/>
</dbReference>
<evidence type="ECO:0000256" key="14">
    <source>
        <dbReference type="ARBA" id="ARBA00023004"/>
    </source>
</evidence>
<comment type="subunit">
    <text evidence="5">Homodimer.</text>
</comment>
<dbReference type="Gene3D" id="3.10.20.30">
    <property type="match status" value="2"/>
</dbReference>
<protein>
    <recommendedName>
        <fullName evidence="6">aldehyde oxidase</fullName>
        <ecNumber evidence="6">1.2.3.1</ecNumber>
    </recommendedName>
</protein>
<evidence type="ECO:0000259" key="19">
    <source>
        <dbReference type="PROSITE" id="PS51387"/>
    </source>
</evidence>
<gene>
    <name evidence="20" type="ORF">mMyoMyo1_000773</name>
</gene>
<keyword evidence="21" id="KW-1185">Reference proteome</keyword>
<evidence type="ECO:0000256" key="12">
    <source>
        <dbReference type="ARBA" id="ARBA00022827"/>
    </source>
</evidence>
<dbReference type="FunFam" id="3.30.390.50:FF:000001">
    <property type="entry name" value="Xanthine dehydrogenase oxidase"/>
    <property type="match status" value="1"/>
</dbReference>
<dbReference type="InterPro" id="IPR005107">
    <property type="entry name" value="CO_DH_flav_C"/>
</dbReference>
<evidence type="ECO:0000256" key="17">
    <source>
        <dbReference type="ARBA" id="ARBA00047679"/>
    </source>
</evidence>
<evidence type="ECO:0000313" key="21">
    <source>
        <dbReference type="Proteomes" id="UP000527355"/>
    </source>
</evidence>
<evidence type="ECO:0000256" key="7">
    <source>
        <dbReference type="ARBA" id="ARBA00022490"/>
    </source>
</evidence>
<dbReference type="VEuPathDB" id="HostDB:LOC118661464"/>
<comment type="cofactor">
    <cofactor evidence="1">
        <name>Mo-molybdopterin</name>
        <dbReference type="ChEBI" id="CHEBI:71302"/>
    </cofactor>
</comment>
<dbReference type="InterPro" id="IPR037165">
    <property type="entry name" value="AldOxase/xan_DH_Mopterin-bd_sf"/>
</dbReference>
<dbReference type="SUPFAM" id="SSF56003">
    <property type="entry name" value="Molybdenum cofactor-binding domain"/>
    <property type="match status" value="2"/>
</dbReference>
<dbReference type="SMART" id="SM01092">
    <property type="entry name" value="CO_deh_flav_C"/>
    <property type="match status" value="1"/>
</dbReference>
<evidence type="ECO:0000256" key="16">
    <source>
        <dbReference type="ARBA" id="ARBA00034078"/>
    </source>
</evidence>
<dbReference type="PROSITE" id="PS51085">
    <property type="entry name" value="2FE2S_FER_2"/>
    <property type="match status" value="1"/>
</dbReference>
<dbReference type="SMART" id="SM01008">
    <property type="entry name" value="Ald_Xan_dh_C"/>
    <property type="match status" value="1"/>
</dbReference>
<comment type="cofactor">
    <cofactor evidence="16">
        <name>[2Fe-2S] cluster</name>
        <dbReference type="ChEBI" id="CHEBI:190135"/>
    </cofactor>
</comment>
<evidence type="ECO:0000256" key="13">
    <source>
        <dbReference type="ARBA" id="ARBA00023002"/>
    </source>
</evidence>
<dbReference type="InterPro" id="IPR036683">
    <property type="entry name" value="CO_DH_flav_C_dom_sf"/>
</dbReference>
<dbReference type="PROSITE" id="PS00197">
    <property type="entry name" value="2FE2S_FER_1"/>
    <property type="match status" value="2"/>
</dbReference>
<dbReference type="EC" id="1.2.3.1" evidence="6"/>
<keyword evidence="7" id="KW-0963">Cytoplasm</keyword>
<dbReference type="FunFam" id="3.90.1170.50:FF:000001">
    <property type="entry name" value="Aldehyde oxidase 1"/>
    <property type="match status" value="1"/>
</dbReference>
<dbReference type="GO" id="GO:0071949">
    <property type="term" value="F:FAD binding"/>
    <property type="evidence" value="ECO:0007669"/>
    <property type="project" value="InterPro"/>
</dbReference>
<keyword evidence="15" id="KW-0411">Iron-sulfur</keyword>
<proteinExistence type="inferred from homology"/>
<dbReference type="PROSITE" id="PS51387">
    <property type="entry name" value="FAD_PCMH"/>
    <property type="match status" value="2"/>
</dbReference>
<dbReference type="Pfam" id="PF00111">
    <property type="entry name" value="Fer2"/>
    <property type="match status" value="1"/>
</dbReference>
<dbReference type="FunFam" id="3.10.20.30:FF:000015">
    <property type="entry name" value="Aldehyde oxidase 1"/>
    <property type="match status" value="1"/>
</dbReference>
<dbReference type="SUPFAM" id="SSF47741">
    <property type="entry name" value="CO dehydrogenase ISP C-domain like"/>
    <property type="match status" value="2"/>
</dbReference>
<keyword evidence="13" id="KW-0560">Oxidoreductase</keyword>
<dbReference type="SUPFAM" id="SSF56176">
    <property type="entry name" value="FAD-binding/transporter-associated domain-like"/>
    <property type="match status" value="2"/>
</dbReference>
<dbReference type="PANTHER" id="PTHR45444">
    <property type="entry name" value="XANTHINE DEHYDROGENASE"/>
    <property type="match status" value="1"/>
</dbReference>
<dbReference type="Gene3D" id="3.30.365.10">
    <property type="entry name" value="Aldehyde oxidase/xanthine dehydrogenase, molybdopterin binding domain"/>
    <property type="match status" value="6"/>
</dbReference>
<evidence type="ECO:0000256" key="6">
    <source>
        <dbReference type="ARBA" id="ARBA00013041"/>
    </source>
</evidence>
<dbReference type="Gene3D" id="3.30.43.10">
    <property type="entry name" value="Uridine Diphospho-n-acetylenolpyruvylglucosamine Reductase, domain 2"/>
    <property type="match status" value="2"/>
</dbReference>
<dbReference type="SUPFAM" id="SSF54665">
    <property type="entry name" value="CO dehydrogenase molybdoprotein N-domain-like"/>
    <property type="match status" value="1"/>
</dbReference>
<evidence type="ECO:0000259" key="18">
    <source>
        <dbReference type="PROSITE" id="PS51085"/>
    </source>
</evidence>
<dbReference type="FunFam" id="3.30.365.10:FF:000001">
    <property type="entry name" value="Xanthine dehydrogenase oxidase"/>
    <property type="match status" value="1"/>
</dbReference>
<dbReference type="InterPro" id="IPR002888">
    <property type="entry name" value="2Fe-2S-bd"/>
</dbReference>
<sequence length="1964" mass="215819">MPSLPSSDELIFFVNGRKVVEKSADPEMNLLFYLRKVLHLTGTKYGCGSGGCGSCTVMVSRYDPKTKKIRHYPVTACLVPICSLYGVAVTTVEGIGSIKTRIHPVQERLAKCHGTQCGFCSPGMAMSIYTLLRNHPEPTPEQIMEALGGNLCRCTGYRPIIESGNTFCVASPVCQMKGSGKCCMDQEEGSFVSRQEKICTKLYNEDEFQPLDPSQEPIFPPELIRMAEDPSKRRLTFQGERTTWITPVALNDLLELKAKYPKAPLVMGNTAVGPGIKFKDEFHPVFISPFGLPELHFVDSTDNGVTIGAGYSLAQLNDALAFIVSEQPKEKTKTYRALRMHLRTLAGVQIRSMATLGGHVVSRPNFSDLNPILAAGNATINLISKEGERQIPLDGHFLERAPEADLKSEEIVLSVYIPHSTQNACQILMARLQPVIRKNPKGSWEDWIAKAYEESISLSTTGYFRGYQTHMDWEKEEGEPYPYFVYGAACSEVEVDCLTGAHKLLRTDIFMDAAFSINPALDIGQIEGAFIQGMGFYTTEELKYSPEGVLYSRGPDDYKIPTVTEIPEEFYVTLVRSQNPIAIYSSKGLGEAAMFMGNSVLFAIHDAVAAARRERGLTNTFILNSPVTPEEIRMACADQFTDMIPRDDPSTFTPWSIRLTGTKYACGRGSCGACTVMVSKCDPVSKKIRHFSITACLVPICSLYGAAVTTVEGVGSIKTKLHPVQERIAKSHGTQCGFCTPGMVMSMYTLLRNHPQPSEEQLMEALGGNLCRCTGYRPILESGKTFCMESNGCQQKGAGGCCLAQGEEDSSSLCRSTDISTELFAKDEFQPLDPTQELIFPPELLRLAENPEERTLTFHGERVTWISPGTLKDLLELKVKHPEAPLVLGNTSLGPAMKSQGHVHPILLSPVRISELSMVSTTSEGLTIGAGCSLAQVKDILAERVSELPEEKTQTYRALLKHLKSLAGQQIRNMASLGGHIISRHCYSDLNPILAVGNATLNLISAGGARQVPLSEHFLAGLASADLRPEEVLESVHIPHSQKGELVSAFRQAQCQHNAWAHVNAGMRVLLKEGTDTIEDLSIAFGGLGAATVSARQSCQQLRGRRWNELMLDEACRLLLDEVSLPGSAPGGRVEFKRTLVVSFLFKFYLQVLQTLKPLAERPSAPDGLRYPDVSDPFLSGLEDLSVTVPQGVQRYQSVDSRQPLQDPVGRPIMHLSGLKHATGEAMFCDDIPRVEKELFMALVTSTRAHAKIISIDLSKALELPGVVDVITAEDIPGTNGTEDEKLLAVDEVLCVGQIICAVAAETDVQAKRAIEEIKITYEDLEPVIVTIEDAIKHNSFLCPEKKLEQGNIEEAFEKVDQIVEGEVHVGGQEHFYMETQRVLVIPKTEDNELDIYVSTQDPAHVQKTVSSTLNIPSNRITCHVKRVGGGFGGKVGKSAVFGAIAAVGAIKTGHPVRLVLDREDDMLITGGRHPLFGKYKVGFMNNGRIKALDIECFINGGCTLDDSEQVTEFLVLKLENAYKIRNLRFRGRACMTNLPSNTAFRGYGFPQGTLVTESCITAVAAKCGLLPEKVREKNMYKTVDKTIYKQAFSPENLIRCWDECLDKSSFGSRRKQVEAFNKKNYWKKKGLAIIPMKFSVGFGATSYHQAAALVHIYTDGSVLVTHGGNELGQGIHTKMLQVASRELKIPMSYMHICETSTATVPNTIATAASIGSDVNGRAVQNACQILLKRLEPIIKKNPEGSWENWIEAAFEQRISLSATGYFRGYKAFMDWEKGEGDPFPYYVYGAACSEVEIDCLTGAHKKIRTDIVMDACCSLNPAIDIGQVEGAFIQGMGLYTTEELKYSPEGVLYSRGPDDYKIPTITDVPEEFNVSLLPASQTPVNIYSSKGLGESGMFLGSSVFFAITDAVAAARRERDIAEDFTVESPATPEWVRMACADRFTEMIPRDDPKTFRPWSIPIA</sequence>
<feature type="domain" description="FAD-binding PCMH-type" evidence="19">
    <location>
        <begin position="858"/>
        <end position="1043"/>
    </location>
</feature>
<dbReference type="Gene3D" id="3.90.1170.50">
    <property type="entry name" value="Aldehyde oxidase/xanthine dehydrogenase, a/b hammerhead"/>
    <property type="match status" value="1"/>
</dbReference>
<dbReference type="GO" id="GO:0005737">
    <property type="term" value="C:cytoplasm"/>
    <property type="evidence" value="ECO:0007669"/>
    <property type="project" value="UniProtKB-SubCell"/>
</dbReference>
<dbReference type="InterPro" id="IPR001041">
    <property type="entry name" value="2Fe-2S_ferredoxin-type"/>
</dbReference>
<comment type="subcellular location">
    <subcellularLocation>
        <location evidence="3">Cytoplasm</location>
    </subcellularLocation>
</comment>
<dbReference type="Pfam" id="PF03450">
    <property type="entry name" value="CO_deh_flav_C"/>
    <property type="match status" value="1"/>
</dbReference>
<dbReference type="InterPro" id="IPR002346">
    <property type="entry name" value="Mopterin_DH_FAD-bd"/>
</dbReference>
<dbReference type="InterPro" id="IPR000674">
    <property type="entry name" value="Ald_Oxase/Xan_DH_a/b"/>
</dbReference>
<evidence type="ECO:0000256" key="2">
    <source>
        <dbReference type="ARBA" id="ARBA00001974"/>
    </source>
</evidence>
<dbReference type="InterPro" id="IPR006058">
    <property type="entry name" value="2Fe2S_fd_BS"/>
</dbReference>
<dbReference type="Pfam" id="PF01799">
    <property type="entry name" value="Fer2_2"/>
    <property type="match status" value="2"/>
</dbReference>
<dbReference type="Pfam" id="PF20256">
    <property type="entry name" value="MoCoBD_2"/>
    <property type="match status" value="2"/>
</dbReference>
<evidence type="ECO:0000313" key="20">
    <source>
        <dbReference type="EMBL" id="KAF6336123.1"/>
    </source>
</evidence>
<evidence type="ECO:0000256" key="4">
    <source>
        <dbReference type="ARBA" id="ARBA00006849"/>
    </source>
</evidence>
<dbReference type="InterPro" id="IPR016167">
    <property type="entry name" value="FAD-bd_PCMH_sub1"/>
</dbReference>
<keyword evidence="10" id="KW-0001">2Fe-2S</keyword>
<evidence type="ECO:0000256" key="5">
    <source>
        <dbReference type="ARBA" id="ARBA00011738"/>
    </source>
</evidence>
<dbReference type="Gene3D" id="1.10.150.120">
    <property type="entry name" value="[2Fe-2S]-binding domain"/>
    <property type="match status" value="2"/>
</dbReference>
<reference evidence="20 21" key="1">
    <citation type="journal article" date="2020" name="Nature">
        <title>Six reference-quality genomes reveal evolution of bat adaptations.</title>
        <authorList>
            <person name="Jebb D."/>
            <person name="Huang Z."/>
            <person name="Pippel M."/>
            <person name="Hughes G.M."/>
            <person name="Lavrichenko K."/>
            <person name="Devanna P."/>
            <person name="Winkler S."/>
            <person name="Jermiin L.S."/>
            <person name="Skirmuntt E.C."/>
            <person name="Katzourakis A."/>
            <person name="Burkitt-Gray L."/>
            <person name="Ray D.A."/>
            <person name="Sullivan K.A.M."/>
            <person name="Roscito J.G."/>
            <person name="Kirilenko B.M."/>
            <person name="Davalos L.M."/>
            <person name="Corthals A.P."/>
            <person name="Power M.L."/>
            <person name="Jones G."/>
            <person name="Ransome R.D."/>
            <person name="Dechmann D.K.N."/>
            <person name="Locatelli A.G."/>
            <person name="Puechmaille S.J."/>
            <person name="Fedrigo O."/>
            <person name="Jarvis E.D."/>
            <person name="Hiller M."/>
            <person name="Vernes S.C."/>
            <person name="Myers E.W."/>
            <person name="Teeling E.C."/>
        </authorList>
    </citation>
    <scope>NUCLEOTIDE SEQUENCE [LARGE SCALE GENOMIC DNA]</scope>
    <source>
        <strain evidence="20">MMyoMyo1</strain>
        <tissue evidence="20">Flight muscle</tissue>
    </source>
</reference>
<dbReference type="InterPro" id="IPR016166">
    <property type="entry name" value="FAD-bd_PCMH"/>
</dbReference>
<dbReference type="InterPro" id="IPR014313">
    <property type="entry name" value="Aldehyde_oxidase"/>
</dbReference>
<feature type="domain" description="FAD-binding PCMH-type" evidence="19">
    <location>
        <begin position="237"/>
        <end position="422"/>
    </location>
</feature>
<dbReference type="Gene3D" id="3.30.390.50">
    <property type="entry name" value="CO dehydrogenase flavoprotein, C-terminal domain"/>
    <property type="match status" value="1"/>
</dbReference>
<dbReference type="InterPro" id="IPR008274">
    <property type="entry name" value="AldOxase/xan_DH_MoCoBD1"/>
</dbReference>
<dbReference type="VEuPathDB" id="HostDB:LOC118661465"/>
<dbReference type="InterPro" id="IPR046867">
    <property type="entry name" value="AldOxase/xan_DH_MoCoBD2"/>
</dbReference>
<comment type="caution">
    <text evidence="20">The sequence shown here is derived from an EMBL/GenBank/DDBJ whole genome shotgun (WGS) entry which is preliminary data.</text>
</comment>
<dbReference type="FunFam" id="3.30.43.10:FF:000001">
    <property type="entry name" value="Xanthine dehydrogenase/oxidase"/>
    <property type="match status" value="2"/>
</dbReference>
<comment type="catalytic activity">
    <reaction evidence="17">
        <text>an aldehyde + O2 + H2O = a carboxylate + H2O2 + H(+)</text>
        <dbReference type="Rhea" id="RHEA:16829"/>
        <dbReference type="ChEBI" id="CHEBI:15377"/>
        <dbReference type="ChEBI" id="CHEBI:15378"/>
        <dbReference type="ChEBI" id="CHEBI:15379"/>
        <dbReference type="ChEBI" id="CHEBI:16240"/>
        <dbReference type="ChEBI" id="CHEBI:17478"/>
        <dbReference type="ChEBI" id="CHEBI:29067"/>
        <dbReference type="EC" id="1.2.3.1"/>
    </reaction>
</comment>
<dbReference type="GO" id="GO:0004031">
    <property type="term" value="F:aldehyde oxidase activity"/>
    <property type="evidence" value="ECO:0007669"/>
    <property type="project" value="UniProtKB-EC"/>
</dbReference>
<dbReference type="NCBIfam" id="TIGR02969">
    <property type="entry name" value="mam_aldehyde_ox"/>
    <property type="match status" value="1"/>
</dbReference>
<evidence type="ECO:0000256" key="9">
    <source>
        <dbReference type="ARBA" id="ARBA00022630"/>
    </source>
</evidence>
<dbReference type="InterPro" id="IPR036010">
    <property type="entry name" value="2Fe-2S_ferredoxin-like_sf"/>
</dbReference>